<reference evidence="2 3" key="1">
    <citation type="submission" date="2015-08" db="EMBL/GenBank/DDBJ databases">
        <title>Next Generation Sequencing and Analysis of the Genome of Puccinia sorghi L Schw, the Causal Agent of Maize Common Rust.</title>
        <authorList>
            <person name="Rochi L."/>
            <person name="Burguener G."/>
            <person name="Darino M."/>
            <person name="Turjanski A."/>
            <person name="Kreff E."/>
            <person name="Dieguez M.J."/>
            <person name="Sacco F."/>
        </authorList>
    </citation>
    <scope>NUCLEOTIDE SEQUENCE [LARGE SCALE GENOMIC DNA]</scope>
    <source>
        <strain evidence="2 3">RO10H11247</strain>
    </source>
</reference>
<evidence type="ECO:0000313" key="3">
    <source>
        <dbReference type="Proteomes" id="UP000037035"/>
    </source>
</evidence>
<sequence>MKDMKKMKTENSRTGDSQRAQDYERERRLETLCRVELNRVKGSEVDQEKSGDWRVEVESDQTEKMFLMKNENRNKKKKGPTSSSNSLYIDYIFKHCLFFSGSRYSGISWSFELSIDVVHNPHECSTASVCFGFFSPQEFFCFSPLGLCRPPGFLHKPLDWFAIAQCLVPLPFSSLSVEKNHETRDNLLRKEGENSTHQASLINLVREGVEISTSGKGGMSGETERGSTGISNTERNREGAEFQHLPPGSTPLLGRGLRRSRSRDNWSTPSSRFYLWGKGEHDDLRLRLQGFRCKAGMRTFKPHTASFVAPVEVPTLLASLPAASALPGQQPLNTLSMGEATTLCLTVRMSTSNFILKNSENSCTEAGQLVVQVPRIRNKDEVSNKALQSHTESFSRARTTLQPAIQGDTNHMRFEIEIKIQQTGNVQNMTHPVRRDSDHRCVTLTSMSSIGFRQAPRRLGSVWSWLLSFATQCSEHFPAGAKPDPRAI</sequence>
<dbReference type="VEuPathDB" id="FungiDB:VP01_1861g4"/>
<proteinExistence type="predicted"/>
<name>A0A0L6VDZ5_9BASI</name>
<accession>A0A0L6VDZ5</accession>
<keyword evidence="3" id="KW-1185">Reference proteome</keyword>
<evidence type="ECO:0000313" key="2">
    <source>
        <dbReference type="EMBL" id="KNZ58792.1"/>
    </source>
</evidence>
<feature type="compositionally biased region" description="Low complexity" evidence="1">
    <location>
        <begin position="245"/>
        <end position="255"/>
    </location>
</feature>
<protein>
    <submittedName>
        <fullName evidence="2">Uncharacterized protein</fullName>
    </submittedName>
</protein>
<feature type="region of interest" description="Disordered" evidence="1">
    <location>
        <begin position="212"/>
        <end position="263"/>
    </location>
</feature>
<feature type="region of interest" description="Disordered" evidence="1">
    <location>
        <begin position="1"/>
        <end position="24"/>
    </location>
</feature>
<comment type="caution">
    <text evidence="2">The sequence shown here is derived from an EMBL/GenBank/DDBJ whole genome shotgun (WGS) entry which is preliminary data.</text>
</comment>
<dbReference type="EMBL" id="LAVV01006683">
    <property type="protein sequence ID" value="KNZ58792.1"/>
    <property type="molecule type" value="Genomic_DNA"/>
</dbReference>
<organism evidence="2 3">
    <name type="scientific">Puccinia sorghi</name>
    <dbReference type="NCBI Taxonomy" id="27349"/>
    <lineage>
        <taxon>Eukaryota</taxon>
        <taxon>Fungi</taxon>
        <taxon>Dikarya</taxon>
        <taxon>Basidiomycota</taxon>
        <taxon>Pucciniomycotina</taxon>
        <taxon>Pucciniomycetes</taxon>
        <taxon>Pucciniales</taxon>
        <taxon>Pucciniaceae</taxon>
        <taxon>Puccinia</taxon>
    </lineage>
</organism>
<dbReference type="Proteomes" id="UP000037035">
    <property type="component" value="Unassembled WGS sequence"/>
</dbReference>
<evidence type="ECO:0000256" key="1">
    <source>
        <dbReference type="SAM" id="MobiDB-lite"/>
    </source>
</evidence>
<dbReference type="AlphaFoldDB" id="A0A0L6VDZ5"/>
<feature type="compositionally biased region" description="Basic and acidic residues" evidence="1">
    <location>
        <begin position="1"/>
        <end position="13"/>
    </location>
</feature>
<gene>
    <name evidence="2" type="ORF">VP01_1861g4</name>
</gene>